<feature type="domain" description="Peptidase A1" evidence="4">
    <location>
        <begin position="58"/>
        <end position="400"/>
    </location>
</feature>
<name>A0A167M1A5_CALVF</name>
<dbReference type="GO" id="GO:0004190">
    <property type="term" value="F:aspartic-type endopeptidase activity"/>
    <property type="evidence" value="ECO:0007669"/>
    <property type="project" value="UniProtKB-KW"/>
</dbReference>
<dbReference type="PROSITE" id="PS00141">
    <property type="entry name" value="ASP_PROTEASE"/>
    <property type="match status" value="1"/>
</dbReference>
<evidence type="ECO:0000256" key="1">
    <source>
        <dbReference type="ARBA" id="ARBA00007447"/>
    </source>
</evidence>
<dbReference type="InterPro" id="IPR001969">
    <property type="entry name" value="Aspartic_peptidase_AS"/>
</dbReference>
<dbReference type="PANTHER" id="PTHR47966">
    <property type="entry name" value="BETA-SITE APP-CLEAVING ENZYME, ISOFORM A-RELATED"/>
    <property type="match status" value="1"/>
</dbReference>
<dbReference type="AlphaFoldDB" id="A0A167M1A5"/>
<evidence type="ECO:0000256" key="2">
    <source>
        <dbReference type="ARBA" id="ARBA00022750"/>
    </source>
</evidence>
<feature type="non-terminal residue" evidence="5">
    <location>
        <position position="429"/>
    </location>
</feature>
<keyword evidence="2" id="KW-0378">Hydrolase</keyword>
<dbReference type="Pfam" id="PF00026">
    <property type="entry name" value="Asp"/>
    <property type="match status" value="1"/>
</dbReference>
<dbReference type="Gene3D" id="2.40.70.10">
    <property type="entry name" value="Acid Proteases"/>
    <property type="match status" value="2"/>
</dbReference>
<dbReference type="InterPro" id="IPR034164">
    <property type="entry name" value="Pepsin-like_dom"/>
</dbReference>
<accession>A0A167M1A5</accession>
<dbReference type="InterPro" id="IPR001461">
    <property type="entry name" value="Aspartic_peptidase_A1"/>
</dbReference>
<reference evidence="5 6" key="1">
    <citation type="journal article" date="2016" name="Mol. Biol. Evol.">
        <title>Comparative Genomics of Early-Diverging Mushroom-Forming Fungi Provides Insights into the Origins of Lignocellulose Decay Capabilities.</title>
        <authorList>
            <person name="Nagy L.G."/>
            <person name="Riley R."/>
            <person name="Tritt A."/>
            <person name="Adam C."/>
            <person name="Daum C."/>
            <person name="Floudas D."/>
            <person name="Sun H."/>
            <person name="Yadav J.S."/>
            <person name="Pangilinan J."/>
            <person name="Larsson K.H."/>
            <person name="Matsuura K."/>
            <person name="Barry K."/>
            <person name="Labutti K."/>
            <person name="Kuo R."/>
            <person name="Ohm R.A."/>
            <person name="Bhattacharya S.S."/>
            <person name="Shirouzu T."/>
            <person name="Yoshinaga Y."/>
            <person name="Martin F.M."/>
            <person name="Grigoriev I.V."/>
            <person name="Hibbett D.S."/>
        </authorList>
    </citation>
    <scope>NUCLEOTIDE SEQUENCE [LARGE SCALE GENOMIC DNA]</scope>
    <source>
        <strain evidence="5 6">TUFC12733</strain>
    </source>
</reference>
<sequence>MSYAALALLATELLAPAAAITFPVHARYNPRNGDAALRRRDTSQTGQINVQDLTNVEYTANVTVNGGTYLVTLDTGSSDLNIEGTVANADDQPNIPIDVDFAAGSEDGVLSFATVTFAGHTVQSQAFNHVPTVSDPPAQGLLGLGPSVGSEIWIQIQQFISAGQFAHNAGDSLLDRIFQENTSTPNFISFTLSRDDNANDPQSAGTGTFTVGDLISEFQNITSMPQLDVLSAPNALLSGQHFTIQVDGANGPNGKAISFPTSAVSSVGSGKLVAVLDSGFTIPQVPAAIASGIYSGIAGAKLQNIQGQGEFWTMPCSTEVDASFTFSGIKYPIHPLDLNFDPNFVSGFNLPSGTCIGGFQPIQDDATQALAGLADMILGMAFLRNTYTLMNYGDFIDSNADARLPPFVQLLSVTNPNQASIEFHDVRGG</sequence>
<feature type="chain" id="PRO_5007890126" evidence="3">
    <location>
        <begin position="20"/>
        <end position="429"/>
    </location>
</feature>
<dbReference type="CDD" id="cd05471">
    <property type="entry name" value="pepsin_like"/>
    <property type="match status" value="1"/>
</dbReference>
<dbReference type="EMBL" id="KV417285">
    <property type="protein sequence ID" value="KZO96241.1"/>
    <property type="molecule type" value="Genomic_DNA"/>
</dbReference>
<dbReference type="OrthoDB" id="15189at2759"/>
<keyword evidence="2" id="KW-0064">Aspartyl protease</keyword>
<keyword evidence="6" id="KW-1185">Reference proteome</keyword>
<feature type="signal peptide" evidence="3">
    <location>
        <begin position="1"/>
        <end position="19"/>
    </location>
</feature>
<evidence type="ECO:0000256" key="3">
    <source>
        <dbReference type="SAM" id="SignalP"/>
    </source>
</evidence>
<dbReference type="PROSITE" id="PS51767">
    <property type="entry name" value="PEPTIDASE_A1"/>
    <property type="match status" value="1"/>
</dbReference>
<dbReference type="InterPro" id="IPR033121">
    <property type="entry name" value="PEPTIDASE_A1"/>
</dbReference>
<keyword evidence="3" id="KW-0732">Signal</keyword>
<keyword evidence="5" id="KW-0645">Protease</keyword>
<evidence type="ECO:0000313" key="5">
    <source>
        <dbReference type="EMBL" id="KZO96241.1"/>
    </source>
</evidence>
<comment type="similarity">
    <text evidence="1">Belongs to the peptidase A1 family.</text>
</comment>
<evidence type="ECO:0000313" key="6">
    <source>
        <dbReference type="Proteomes" id="UP000076738"/>
    </source>
</evidence>
<dbReference type="PANTHER" id="PTHR47966:SF51">
    <property type="entry name" value="BETA-SITE APP-CLEAVING ENZYME, ISOFORM A-RELATED"/>
    <property type="match status" value="1"/>
</dbReference>
<dbReference type="Proteomes" id="UP000076738">
    <property type="component" value="Unassembled WGS sequence"/>
</dbReference>
<dbReference type="GO" id="GO:0006508">
    <property type="term" value="P:proteolysis"/>
    <property type="evidence" value="ECO:0007669"/>
    <property type="project" value="UniProtKB-KW"/>
</dbReference>
<gene>
    <name evidence="5" type="ORF">CALVIDRAFT_481715</name>
</gene>
<dbReference type="SUPFAM" id="SSF50630">
    <property type="entry name" value="Acid proteases"/>
    <property type="match status" value="1"/>
</dbReference>
<protein>
    <submittedName>
        <fullName evidence="5">Acid protease</fullName>
    </submittedName>
</protein>
<organism evidence="5 6">
    <name type="scientific">Calocera viscosa (strain TUFC12733)</name>
    <dbReference type="NCBI Taxonomy" id="1330018"/>
    <lineage>
        <taxon>Eukaryota</taxon>
        <taxon>Fungi</taxon>
        <taxon>Dikarya</taxon>
        <taxon>Basidiomycota</taxon>
        <taxon>Agaricomycotina</taxon>
        <taxon>Dacrymycetes</taxon>
        <taxon>Dacrymycetales</taxon>
        <taxon>Dacrymycetaceae</taxon>
        <taxon>Calocera</taxon>
    </lineage>
</organism>
<evidence type="ECO:0000259" key="4">
    <source>
        <dbReference type="PROSITE" id="PS51767"/>
    </source>
</evidence>
<dbReference type="InterPro" id="IPR021109">
    <property type="entry name" value="Peptidase_aspartic_dom_sf"/>
</dbReference>
<proteinExistence type="inferred from homology"/>